<accession>A0ABW6MDI3</accession>
<keyword evidence="6" id="KW-1185">Reference proteome</keyword>
<feature type="compositionally biased region" description="Polar residues" evidence="3">
    <location>
        <begin position="98"/>
        <end position="107"/>
    </location>
</feature>
<dbReference type="Proteomes" id="UP001601303">
    <property type="component" value="Unassembled WGS sequence"/>
</dbReference>
<organism evidence="5 6">
    <name type="scientific">Streptomyces hokutonensis</name>
    <dbReference type="NCBI Taxonomy" id="1306990"/>
    <lineage>
        <taxon>Bacteria</taxon>
        <taxon>Bacillati</taxon>
        <taxon>Actinomycetota</taxon>
        <taxon>Actinomycetes</taxon>
        <taxon>Kitasatosporales</taxon>
        <taxon>Streptomycetaceae</taxon>
        <taxon>Streptomyces</taxon>
    </lineage>
</organism>
<proteinExistence type="predicted"/>
<keyword evidence="1" id="KW-0805">Transcription regulation</keyword>
<keyword evidence="4" id="KW-0472">Membrane</keyword>
<keyword evidence="4" id="KW-1133">Transmembrane helix</keyword>
<keyword evidence="4" id="KW-0812">Transmembrane</keyword>
<name>A0ABW6MDI3_9ACTN</name>
<feature type="region of interest" description="Disordered" evidence="3">
    <location>
        <begin position="98"/>
        <end position="143"/>
    </location>
</feature>
<feature type="transmembrane region" description="Helical" evidence="4">
    <location>
        <begin position="147"/>
        <end position="165"/>
    </location>
</feature>
<dbReference type="EMBL" id="JBIAHM010000015">
    <property type="protein sequence ID" value="MFE9604191.1"/>
    <property type="molecule type" value="Genomic_DNA"/>
</dbReference>
<evidence type="ECO:0000313" key="6">
    <source>
        <dbReference type="Proteomes" id="UP001601303"/>
    </source>
</evidence>
<sequence>MTSTTDTAGHPDVAEISDLTEGLLPPSRTTEVRQHLDECELCADVFESLEEIRGLLGTLPGPPRMPAEIAGRIDAALAAEALLGATAPETLAAPTLVSASRSVSGEDTGTHVSRETSPQADRPSGRPHAATGPGRQDRGRGGRRGRIVLGAVFTAAVLGAGSLFLQSLGDHKTSDAAHGNPTSAADTFSKKKLESEVADLLSTKTATSRGAGTGDSLNAATVPEDGTKSSTKTPQTLIQPSGTIPNCIRQGIDRGNEDVLGAKKGTYNGKAAYLVVLPDASDSTRVTAYIVDAGCVSPQTSTPGKVLLTESYPRS</sequence>
<feature type="region of interest" description="Disordered" evidence="3">
    <location>
        <begin position="203"/>
        <end position="243"/>
    </location>
</feature>
<dbReference type="RefSeq" id="WP_388113151.1">
    <property type="nucleotide sequence ID" value="NZ_JBIAHM010000015.1"/>
</dbReference>
<protein>
    <submittedName>
        <fullName evidence="5">Anti-sigma factor family protein</fullName>
    </submittedName>
</protein>
<gene>
    <name evidence="5" type="ORF">ACFYNQ_37270</name>
</gene>
<evidence type="ECO:0000256" key="1">
    <source>
        <dbReference type="ARBA" id="ARBA00023015"/>
    </source>
</evidence>
<feature type="region of interest" description="Disordered" evidence="3">
    <location>
        <begin position="1"/>
        <end position="25"/>
    </location>
</feature>
<dbReference type="InterPro" id="IPR041916">
    <property type="entry name" value="Anti_sigma_zinc_sf"/>
</dbReference>
<evidence type="ECO:0000256" key="4">
    <source>
        <dbReference type="SAM" id="Phobius"/>
    </source>
</evidence>
<dbReference type="Gene3D" id="1.10.10.1320">
    <property type="entry name" value="Anti-sigma factor, zinc-finger domain"/>
    <property type="match status" value="1"/>
</dbReference>
<evidence type="ECO:0000256" key="2">
    <source>
        <dbReference type="ARBA" id="ARBA00023163"/>
    </source>
</evidence>
<feature type="compositionally biased region" description="Polar residues" evidence="3">
    <location>
        <begin position="203"/>
        <end position="219"/>
    </location>
</feature>
<evidence type="ECO:0000313" key="5">
    <source>
        <dbReference type="EMBL" id="MFE9604191.1"/>
    </source>
</evidence>
<evidence type="ECO:0000256" key="3">
    <source>
        <dbReference type="SAM" id="MobiDB-lite"/>
    </source>
</evidence>
<reference evidence="5 6" key="1">
    <citation type="submission" date="2024-10" db="EMBL/GenBank/DDBJ databases">
        <title>The Natural Products Discovery Center: Release of the First 8490 Sequenced Strains for Exploring Actinobacteria Biosynthetic Diversity.</title>
        <authorList>
            <person name="Kalkreuter E."/>
            <person name="Kautsar S.A."/>
            <person name="Yang D."/>
            <person name="Bader C.D."/>
            <person name="Teijaro C.N."/>
            <person name="Fluegel L."/>
            <person name="Davis C.M."/>
            <person name="Simpson J.R."/>
            <person name="Lauterbach L."/>
            <person name="Steele A.D."/>
            <person name="Gui C."/>
            <person name="Meng S."/>
            <person name="Li G."/>
            <person name="Viehrig K."/>
            <person name="Ye F."/>
            <person name="Su P."/>
            <person name="Kiefer A.F."/>
            <person name="Nichols A."/>
            <person name="Cepeda A.J."/>
            <person name="Yan W."/>
            <person name="Fan B."/>
            <person name="Jiang Y."/>
            <person name="Adhikari A."/>
            <person name="Zheng C.-J."/>
            <person name="Schuster L."/>
            <person name="Cowan T.M."/>
            <person name="Smanski M.J."/>
            <person name="Chevrette M.G."/>
            <person name="De Carvalho L.P.S."/>
            <person name="Shen B."/>
        </authorList>
    </citation>
    <scope>NUCLEOTIDE SEQUENCE [LARGE SCALE GENOMIC DNA]</scope>
    <source>
        <strain evidence="5 6">NPDC006488</strain>
    </source>
</reference>
<keyword evidence="2" id="KW-0804">Transcription</keyword>
<comment type="caution">
    <text evidence="5">The sequence shown here is derived from an EMBL/GenBank/DDBJ whole genome shotgun (WGS) entry which is preliminary data.</text>
</comment>
<feature type="compositionally biased region" description="Polar residues" evidence="3">
    <location>
        <begin position="228"/>
        <end position="243"/>
    </location>
</feature>